<reference evidence="2 3" key="1">
    <citation type="submission" date="2020-02" db="EMBL/GenBank/DDBJ databases">
        <authorList>
            <person name="Babadi Z.K."/>
            <person name="Risdian C."/>
            <person name="Ebrahimipour G.H."/>
            <person name="Wink J."/>
        </authorList>
    </citation>
    <scope>NUCLEOTIDE SEQUENCE [LARGE SCALE GENOMIC DNA]</scope>
    <source>
        <strain evidence="2 3">ZKHCc1 1396</strain>
    </source>
</reference>
<comment type="caution">
    <text evidence="2">The sequence shown here is derived from an EMBL/GenBank/DDBJ whole genome shotgun (WGS) entry which is preliminary data.</text>
</comment>
<evidence type="ECO:0000313" key="2">
    <source>
        <dbReference type="EMBL" id="MBE4753652.1"/>
    </source>
</evidence>
<name>A0ABR9Q0Y7_9BACT</name>
<feature type="compositionally biased region" description="Pro residues" evidence="1">
    <location>
        <begin position="16"/>
        <end position="30"/>
    </location>
</feature>
<dbReference type="EMBL" id="JAAIYO010000022">
    <property type="protein sequence ID" value="MBE4753652.1"/>
    <property type="molecule type" value="Genomic_DNA"/>
</dbReference>
<feature type="region of interest" description="Disordered" evidence="1">
    <location>
        <begin position="13"/>
        <end position="46"/>
    </location>
</feature>
<gene>
    <name evidence="2" type="ORF">G4177_36450</name>
</gene>
<proteinExistence type="predicted"/>
<protein>
    <submittedName>
        <fullName evidence="2">DUF481 domain-containing protein</fullName>
    </submittedName>
</protein>
<evidence type="ECO:0000256" key="1">
    <source>
        <dbReference type="SAM" id="MobiDB-lite"/>
    </source>
</evidence>
<organism evidence="2 3">
    <name type="scientific">Corallococcus soli</name>
    <dbReference type="NCBI Taxonomy" id="2710757"/>
    <lineage>
        <taxon>Bacteria</taxon>
        <taxon>Pseudomonadati</taxon>
        <taxon>Myxococcota</taxon>
        <taxon>Myxococcia</taxon>
        <taxon>Myxococcales</taxon>
        <taxon>Cystobacterineae</taxon>
        <taxon>Myxococcaceae</taxon>
        <taxon>Corallococcus</taxon>
    </lineage>
</organism>
<accession>A0ABR9Q0Y7</accession>
<keyword evidence="3" id="KW-1185">Reference proteome</keyword>
<evidence type="ECO:0000313" key="3">
    <source>
        <dbReference type="Proteomes" id="UP001516472"/>
    </source>
</evidence>
<dbReference type="Pfam" id="PF04338">
    <property type="entry name" value="DUF481"/>
    <property type="match status" value="1"/>
</dbReference>
<sequence>MLPVALLLATSLQAQTPPPAPRPAAPPPSPAARAPAAPVPPTPPSVIAADAPAAERAALAAERAALAAERAAEASARLAAAIERLAEVTAQGPIAPPAVAPPAAAAAAPDATKPSVWDVSVGLSLISLTGNASTLTVSGLASALRKTERWIYSVKAFGAYGRSRPPQLEGEVESLSQVVALTAGIELRGDRRFTEHLSGYLLAGALTDHVGSVESRPYGEAGASILWFDTKKDEKLGVRDSTLRTDFAFRYARETRFQYYPERLDLPDVDLGGPRFGVLFRYGISKDITFQEEAEILVSVITESRVLFNSQTQVMANLTDALALGVGFQVKSDSAPPPGKVSTDTALSFNLTIAL</sequence>
<dbReference type="Proteomes" id="UP001516472">
    <property type="component" value="Unassembled WGS sequence"/>
</dbReference>
<dbReference type="RefSeq" id="WP_193430804.1">
    <property type="nucleotide sequence ID" value="NZ_JAAIYO010000022.1"/>
</dbReference>
<dbReference type="InterPro" id="IPR007433">
    <property type="entry name" value="DUF481"/>
</dbReference>